<feature type="transmembrane region" description="Helical" evidence="1">
    <location>
        <begin position="36"/>
        <end position="58"/>
    </location>
</feature>
<reference evidence="2 3" key="1">
    <citation type="submission" date="2017-07" db="EMBL/GenBank/DDBJ databases">
        <title>Amycolatopsis antarcticus sp. nov., isolated from the surface of an Antarcticus brown macroalga.</title>
        <authorList>
            <person name="Wang J."/>
            <person name="Leiva S."/>
            <person name="Huang J."/>
            <person name="Huang Y."/>
        </authorList>
    </citation>
    <scope>NUCLEOTIDE SEQUENCE [LARGE SCALE GENOMIC DNA]</scope>
    <source>
        <strain evidence="2 3">AU-G6</strain>
    </source>
</reference>
<sequence>MLHTVGDRPWTVPEIAAPPRQARSLPRTRAEWWKGVLGAAVKAGIASAVLGVIGAVIVKLL</sequence>
<dbReference type="InParanoid" id="A0A263CX69"/>
<dbReference type="AlphaFoldDB" id="A0A263CX69"/>
<name>A0A263CX69_9PSEU</name>
<protein>
    <submittedName>
        <fullName evidence="2">Uncharacterized protein</fullName>
    </submittedName>
</protein>
<keyword evidence="3" id="KW-1185">Reference proteome</keyword>
<evidence type="ECO:0000313" key="2">
    <source>
        <dbReference type="EMBL" id="OZM70691.1"/>
    </source>
</evidence>
<evidence type="ECO:0000256" key="1">
    <source>
        <dbReference type="SAM" id="Phobius"/>
    </source>
</evidence>
<gene>
    <name evidence="2" type="ORF">CFN78_23750</name>
</gene>
<dbReference type="Proteomes" id="UP000242444">
    <property type="component" value="Unassembled WGS sequence"/>
</dbReference>
<comment type="caution">
    <text evidence="2">The sequence shown here is derived from an EMBL/GenBank/DDBJ whole genome shotgun (WGS) entry which is preliminary data.</text>
</comment>
<organism evidence="2 3">
    <name type="scientific">Amycolatopsis antarctica</name>
    <dbReference type="NCBI Taxonomy" id="1854586"/>
    <lineage>
        <taxon>Bacteria</taxon>
        <taxon>Bacillati</taxon>
        <taxon>Actinomycetota</taxon>
        <taxon>Actinomycetes</taxon>
        <taxon>Pseudonocardiales</taxon>
        <taxon>Pseudonocardiaceae</taxon>
        <taxon>Amycolatopsis</taxon>
    </lineage>
</organism>
<evidence type="ECO:0000313" key="3">
    <source>
        <dbReference type="Proteomes" id="UP000242444"/>
    </source>
</evidence>
<proteinExistence type="predicted"/>
<keyword evidence="1" id="KW-0472">Membrane</keyword>
<dbReference type="EMBL" id="NKYE01000018">
    <property type="protein sequence ID" value="OZM70691.1"/>
    <property type="molecule type" value="Genomic_DNA"/>
</dbReference>
<keyword evidence="1" id="KW-0812">Transmembrane</keyword>
<keyword evidence="1" id="KW-1133">Transmembrane helix</keyword>
<accession>A0A263CX69</accession>